<evidence type="ECO:0000256" key="2">
    <source>
        <dbReference type="ARBA" id="ARBA00009085"/>
    </source>
</evidence>
<dbReference type="GeneID" id="30198577"/>
<dbReference type="PANTHER" id="PTHR21646:SF24">
    <property type="entry name" value="UBIQUITIN CARBOXYL-TERMINAL HYDROLASE"/>
    <property type="match status" value="1"/>
</dbReference>
<keyword evidence="5" id="KW-0833">Ubl conjugation pathway</keyword>
<keyword evidence="4" id="KW-0645">Protease</keyword>
<evidence type="ECO:0000259" key="10">
    <source>
        <dbReference type="PROSITE" id="PS51283"/>
    </source>
</evidence>
<feature type="compositionally biased region" description="Polar residues" evidence="8">
    <location>
        <begin position="869"/>
        <end position="884"/>
    </location>
</feature>
<dbReference type="PROSITE" id="PS51283">
    <property type="entry name" value="DUSP"/>
    <property type="match status" value="1"/>
</dbReference>
<accession>A0A1E3P9E5</accession>
<dbReference type="Gene3D" id="3.30.2230.10">
    <property type="entry name" value="DUSP-like"/>
    <property type="match status" value="1"/>
</dbReference>
<dbReference type="AlphaFoldDB" id="A0A1E3P9E5"/>
<name>A0A1E3P9E5_WICAA</name>
<feature type="compositionally biased region" description="Acidic residues" evidence="8">
    <location>
        <begin position="1147"/>
        <end position="1162"/>
    </location>
</feature>
<feature type="region of interest" description="Disordered" evidence="8">
    <location>
        <begin position="1134"/>
        <end position="1185"/>
    </location>
</feature>
<proteinExistence type="inferred from homology"/>
<feature type="region of interest" description="Disordered" evidence="8">
    <location>
        <begin position="822"/>
        <end position="891"/>
    </location>
</feature>
<dbReference type="InterPro" id="IPR035927">
    <property type="entry name" value="DUSP-like_sf"/>
</dbReference>
<feature type="domain" description="DUSP" evidence="10">
    <location>
        <begin position="82"/>
        <end position="185"/>
    </location>
</feature>
<dbReference type="CDD" id="cd02674">
    <property type="entry name" value="Peptidase_C19R"/>
    <property type="match status" value="1"/>
</dbReference>
<feature type="region of interest" description="Disordered" evidence="8">
    <location>
        <begin position="770"/>
        <end position="801"/>
    </location>
</feature>
<keyword evidence="7" id="KW-0788">Thiol protease</keyword>
<feature type="region of interest" description="Disordered" evidence="8">
    <location>
        <begin position="1198"/>
        <end position="1245"/>
    </location>
</feature>
<evidence type="ECO:0000256" key="4">
    <source>
        <dbReference type="ARBA" id="ARBA00022670"/>
    </source>
</evidence>
<reference evidence="11 12" key="1">
    <citation type="journal article" date="2016" name="Proc. Natl. Acad. Sci. U.S.A.">
        <title>Comparative genomics of biotechnologically important yeasts.</title>
        <authorList>
            <person name="Riley R."/>
            <person name="Haridas S."/>
            <person name="Wolfe K.H."/>
            <person name="Lopes M.R."/>
            <person name="Hittinger C.T."/>
            <person name="Goeker M."/>
            <person name="Salamov A.A."/>
            <person name="Wisecaver J.H."/>
            <person name="Long T.M."/>
            <person name="Calvey C.H."/>
            <person name="Aerts A.L."/>
            <person name="Barry K.W."/>
            <person name="Choi C."/>
            <person name="Clum A."/>
            <person name="Coughlan A.Y."/>
            <person name="Deshpande S."/>
            <person name="Douglass A.P."/>
            <person name="Hanson S.J."/>
            <person name="Klenk H.-P."/>
            <person name="LaButti K.M."/>
            <person name="Lapidus A."/>
            <person name="Lindquist E.A."/>
            <person name="Lipzen A.M."/>
            <person name="Meier-Kolthoff J.P."/>
            <person name="Ohm R.A."/>
            <person name="Otillar R.P."/>
            <person name="Pangilinan J.L."/>
            <person name="Peng Y."/>
            <person name="Rokas A."/>
            <person name="Rosa C.A."/>
            <person name="Scheuner C."/>
            <person name="Sibirny A.A."/>
            <person name="Slot J.C."/>
            <person name="Stielow J.B."/>
            <person name="Sun H."/>
            <person name="Kurtzman C.P."/>
            <person name="Blackwell M."/>
            <person name="Grigoriev I.V."/>
            <person name="Jeffries T.W."/>
        </authorList>
    </citation>
    <scope>NUCLEOTIDE SEQUENCE [LARGE SCALE GENOMIC DNA]</scope>
    <source>
        <strain evidence="12">ATCC 58044 / CBS 1984 / NCYC 433 / NRRL Y-366-8</strain>
    </source>
</reference>
<comment type="similarity">
    <text evidence="2">Belongs to the peptidase C19 family.</text>
</comment>
<dbReference type="GO" id="GO:0043596">
    <property type="term" value="C:nuclear replication fork"/>
    <property type="evidence" value="ECO:0007669"/>
    <property type="project" value="EnsemblFungi"/>
</dbReference>
<evidence type="ECO:0000313" key="12">
    <source>
        <dbReference type="Proteomes" id="UP000094112"/>
    </source>
</evidence>
<dbReference type="GO" id="GO:0004843">
    <property type="term" value="F:cysteine-type deubiquitinase activity"/>
    <property type="evidence" value="ECO:0007669"/>
    <property type="project" value="UniProtKB-EC"/>
</dbReference>
<dbReference type="Gene3D" id="3.90.70.10">
    <property type="entry name" value="Cysteine proteinases"/>
    <property type="match status" value="2"/>
</dbReference>
<dbReference type="Pfam" id="PF00443">
    <property type="entry name" value="UCH"/>
    <property type="match status" value="1"/>
</dbReference>
<dbReference type="EMBL" id="KV454208">
    <property type="protein sequence ID" value="ODQ62035.1"/>
    <property type="molecule type" value="Genomic_DNA"/>
</dbReference>
<dbReference type="GO" id="GO:0006508">
    <property type="term" value="P:proteolysis"/>
    <property type="evidence" value="ECO:0007669"/>
    <property type="project" value="UniProtKB-KW"/>
</dbReference>
<dbReference type="RefSeq" id="XP_019041242.1">
    <property type="nucleotide sequence ID" value="XM_019181331.1"/>
</dbReference>
<evidence type="ECO:0000259" key="9">
    <source>
        <dbReference type="PROSITE" id="PS50235"/>
    </source>
</evidence>
<dbReference type="STRING" id="683960.A0A1E3P9E5"/>
<gene>
    <name evidence="11" type="ORF">WICANDRAFT_27057</name>
</gene>
<dbReference type="GO" id="GO:0016579">
    <property type="term" value="P:protein deubiquitination"/>
    <property type="evidence" value="ECO:0007669"/>
    <property type="project" value="EnsemblFungi"/>
</dbReference>
<dbReference type="InterPro" id="IPR018200">
    <property type="entry name" value="USP_CS"/>
</dbReference>
<dbReference type="SUPFAM" id="SSF54001">
    <property type="entry name" value="Cysteine proteinases"/>
    <property type="match status" value="1"/>
</dbReference>
<dbReference type="OrthoDB" id="292964at2759"/>
<dbReference type="GO" id="GO:0010637">
    <property type="term" value="P:negative regulation of mitochondrial fusion"/>
    <property type="evidence" value="ECO:0007669"/>
    <property type="project" value="EnsemblFungi"/>
</dbReference>
<evidence type="ECO:0000313" key="11">
    <source>
        <dbReference type="EMBL" id="ODQ62035.1"/>
    </source>
</evidence>
<feature type="region of interest" description="Disordered" evidence="8">
    <location>
        <begin position="1"/>
        <end position="21"/>
    </location>
</feature>
<dbReference type="PROSITE" id="PS50235">
    <property type="entry name" value="USP_3"/>
    <property type="match status" value="1"/>
</dbReference>
<organism evidence="11 12">
    <name type="scientific">Wickerhamomyces anomalus (strain ATCC 58044 / CBS 1984 / NCYC 433 / NRRL Y-366-8)</name>
    <name type="common">Yeast</name>
    <name type="synonym">Hansenula anomala</name>
    <dbReference type="NCBI Taxonomy" id="683960"/>
    <lineage>
        <taxon>Eukaryota</taxon>
        <taxon>Fungi</taxon>
        <taxon>Dikarya</taxon>
        <taxon>Ascomycota</taxon>
        <taxon>Saccharomycotina</taxon>
        <taxon>Saccharomycetes</taxon>
        <taxon>Phaffomycetales</taxon>
        <taxon>Wickerhamomycetaceae</taxon>
        <taxon>Wickerhamomyces</taxon>
    </lineage>
</organism>
<keyword evidence="12" id="KW-1185">Reference proteome</keyword>
<comment type="catalytic activity">
    <reaction evidence="1">
        <text>Thiol-dependent hydrolysis of ester, thioester, amide, peptide and isopeptide bonds formed by the C-terminal Gly of ubiquitin (a 76-residue protein attached to proteins as an intracellular targeting signal).</text>
        <dbReference type="EC" id="3.4.19.12"/>
    </reaction>
</comment>
<evidence type="ECO:0000256" key="6">
    <source>
        <dbReference type="ARBA" id="ARBA00022801"/>
    </source>
</evidence>
<dbReference type="InterPro" id="IPR006615">
    <property type="entry name" value="Pept_C19_DUSP"/>
</dbReference>
<dbReference type="SUPFAM" id="SSF143791">
    <property type="entry name" value="DUSP-like"/>
    <property type="match status" value="1"/>
</dbReference>
<sequence length="1245" mass="141560">MAVDREQLNDTQQTFDGTAVGELDHGQIEDLLKESASLLNKKSDEEFPPTENISNHDIVEIEEVSIEDEQANEIDDDSVELTPIEIQKSTIADLLEKQELLPEGSILKVIPHTWFQRFLHDEFKDARDAKVQLGPIDTSNIIDEKGIFADQEKYPFVAVSSEIFEKLASWYSLVPNSSPVTTYLIENQGRLEPEFSKPFFYVHHLVADNSNSTGYHYSSSYTTIPSFTLSLLNTCQDIIQKAVETLDEKENISKYSLSSEDQKYRVWVIHDDNLVNLNYQLSPTNFLNVKNKYLIKHEHKDTVIKQTGLRINHLVVEQKVTSHTNKKKESYWPSNYFIQFPPTPSDGRIGLQNLGNTCYMNSALQCLVHIPELTQYFLFNCFQDELNTDNPLGMSGKVATSFAKLIHNLFDKKSSRGTSIIPREFKQTIGHFNSMFADYHQQDSQEFLAFLLDGLHEDLNRIIKKPITEKPELNEKNADIDAIKELAEQSWSQHKLRNDSVIIDLFVGLYKSTLICPVCSKVSITFDPFSDLTLPLPTEKVWNFKLLLFLESGPIKSFEVELPKTSTYNTLKSYVASKLDLKVEHLFSAEIFNHQFYKNFENPESQSNYLPIQDLIAEGDVVAMYEIQHNEGDLIVPVFNTVLPPSSNIPDSFAIPFFISLTASERKSFGTIRRKLEDKYEQLSTFQYFTKVRENQSGKTFASKDFPLLNIKKAEIIETKGAGDTDVGVIAEEGYDSDVSLANPDVSGDYAFKIKLFDSSKEVRTRRKPYQFSRYSSSNSSKDEASTLWTPTTSNNFTNLPELLDSVSGAKRAYYTYGKKLDIDNSNENSDASVETPVTGSEENKDGNVDETMTENQDNKLPSDALDNDGTNGNHTISEATSYNNHDEPEQKELVKEKIALVCEWTPEFFDIFFSGLEDEGEGGNNTWTTPEVLVNEEVERSKAQRAAKKDDVLNLDQCLRLFSKPEVLGEHDLWYCSDCKEHREASKQIEIWETPDILSIHLKRFENQRSFSDKIDAVVDFPIETLDMLPYISKPAANGEEYIYDLFAVDNHYGGIGGGHYTSYVKNFVDNKWYYYDDSRVSATSPEKSITGAAYLLFYRRRTSNFLGGERLSELIEKSREEHDEREKQELKLQQQFYEENRDDSSEGEEDEVIEELDSSEDNVSSVHVGTDDEDDLSSSRRKQRLLGRVKKHQLIDNSALQSDVDSSAIGSPNSIASDDNLSTYSASNNAPSGQTYTVNSPRP</sequence>
<dbReference type="InterPro" id="IPR028889">
    <property type="entry name" value="USP"/>
</dbReference>
<dbReference type="InterPro" id="IPR001394">
    <property type="entry name" value="Peptidase_C19_UCH"/>
</dbReference>
<dbReference type="PROSITE" id="PS00972">
    <property type="entry name" value="USP_1"/>
    <property type="match status" value="1"/>
</dbReference>
<evidence type="ECO:0000256" key="1">
    <source>
        <dbReference type="ARBA" id="ARBA00000707"/>
    </source>
</evidence>
<protein>
    <recommendedName>
        <fullName evidence="3">ubiquitinyl hydrolase 1</fullName>
        <ecNumber evidence="3">3.4.19.12</ecNumber>
    </recommendedName>
</protein>
<evidence type="ECO:0000256" key="3">
    <source>
        <dbReference type="ARBA" id="ARBA00012759"/>
    </source>
</evidence>
<dbReference type="PROSITE" id="PS00973">
    <property type="entry name" value="USP_2"/>
    <property type="match status" value="1"/>
</dbReference>
<dbReference type="InterPro" id="IPR050185">
    <property type="entry name" value="Ub_carboxyl-term_hydrolase"/>
</dbReference>
<dbReference type="PANTHER" id="PTHR21646">
    <property type="entry name" value="UBIQUITIN CARBOXYL-TERMINAL HYDROLASE"/>
    <property type="match status" value="1"/>
</dbReference>
<evidence type="ECO:0000256" key="8">
    <source>
        <dbReference type="SAM" id="MobiDB-lite"/>
    </source>
</evidence>
<dbReference type="Proteomes" id="UP000094112">
    <property type="component" value="Unassembled WGS sequence"/>
</dbReference>
<dbReference type="InterPro" id="IPR038765">
    <property type="entry name" value="Papain-like_cys_pep_sf"/>
</dbReference>
<feature type="compositionally biased region" description="Polar residues" evidence="8">
    <location>
        <begin position="787"/>
        <end position="799"/>
    </location>
</feature>
<feature type="domain" description="USP" evidence="9">
    <location>
        <begin position="349"/>
        <end position="1103"/>
    </location>
</feature>
<keyword evidence="6" id="KW-0378">Hydrolase</keyword>
<dbReference type="EC" id="3.4.19.12" evidence="3"/>
<dbReference type="GO" id="GO:0006974">
    <property type="term" value="P:DNA damage response"/>
    <property type="evidence" value="ECO:0007669"/>
    <property type="project" value="EnsemblFungi"/>
</dbReference>
<evidence type="ECO:0000256" key="5">
    <source>
        <dbReference type="ARBA" id="ARBA00022786"/>
    </source>
</evidence>
<feature type="compositionally biased region" description="Polar residues" evidence="8">
    <location>
        <begin position="824"/>
        <end position="841"/>
    </location>
</feature>
<evidence type="ECO:0000256" key="7">
    <source>
        <dbReference type="ARBA" id="ARBA00022807"/>
    </source>
</evidence>